<dbReference type="Pfam" id="PF09084">
    <property type="entry name" value="NMT1"/>
    <property type="match status" value="1"/>
</dbReference>
<evidence type="ECO:0000259" key="13">
    <source>
        <dbReference type="Pfam" id="PF09084"/>
    </source>
</evidence>
<evidence type="ECO:0000256" key="3">
    <source>
        <dbReference type="ARBA" id="ARBA00009406"/>
    </source>
</evidence>
<evidence type="ECO:0000256" key="4">
    <source>
        <dbReference type="ARBA" id="ARBA00011738"/>
    </source>
</evidence>
<keyword evidence="5" id="KW-0808">Transferase</keyword>
<dbReference type="GO" id="GO:0009228">
    <property type="term" value="P:thiamine biosynthetic process"/>
    <property type="evidence" value="ECO:0007669"/>
    <property type="project" value="UniProtKB-KW"/>
</dbReference>
<comment type="subunit">
    <text evidence="4">Homodimer.</text>
</comment>
<comment type="similarity">
    <text evidence="3">Belongs to the NMT1/THI5 family.</text>
</comment>
<dbReference type="GO" id="GO:0046872">
    <property type="term" value="F:metal ion binding"/>
    <property type="evidence" value="ECO:0007669"/>
    <property type="project" value="UniProtKB-KW"/>
</dbReference>
<evidence type="ECO:0000256" key="9">
    <source>
        <dbReference type="ARBA" id="ARBA00023004"/>
    </source>
</evidence>
<keyword evidence="7" id="KW-0663">Pyridoxal phosphate</keyword>
<name>A0A1M5YBG6_9BRAD</name>
<keyword evidence="12" id="KW-0732">Signal</keyword>
<feature type="domain" description="SsuA/THI5-like" evidence="13">
    <location>
        <begin position="42"/>
        <end position="258"/>
    </location>
</feature>
<dbReference type="GO" id="GO:0016740">
    <property type="term" value="F:transferase activity"/>
    <property type="evidence" value="ECO:0007669"/>
    <property type="project" value="UniProtKB-KW"/>
</dbReference>
<proteinExistence type="inferred from homology"/>
<gene>
    <name evidence="14" type="ORF">SAMN05443248_8123</name>
</gene>
<dbReference type="PANTHER" id="PTHR31528:SF1">
    <property type="entry name" value="4-AMINO-5-HYDROXYMETHYL-2-METHYLPYRIMIDINE PHOSPHATE SYNTHASE THI11-RELATED"/>
    <property type="match status" value="1"/>
</dbReference>
<dbReference type="InterPro" id="IPR027939">
    <property type="entry name" value="NMT1/THI5"/>
</dbReference>
<evidence type="ECO:0000256" key="11">
    <source>
        <dbReference type="ARBA" id="ARBA00048179"/>
    </source>
</evidence>
<evidence type="ECO:0000256" key="10">
    <source>
        <dbReference type="ARBA" id="ARBA00033171"/>
    </source>
</evidence>
<evidence type="ECO:0000256" key="12">
    <source>
        <dbReference type="SAM" id="SignalP"/>
    </source>
</evidence>
<comment type="pathway">
    <text evidence="2">Cofactor biosynthesis; thiamine diphosphate biosynthesis.</text>
</comment>
<protein>
    <recommendedName>
        <fullName evidence="10">Thiamine pyrimidine synthase</fullName>
    </recommendedName>
</protein>
<dbReference type="RefSeq" id="WP_172842800.1">
    <property type="nucleotide sequence ID" value="NZ_LT670817.1"/>
</dbReference>
<comment type="catalytic activity">
    <reaction evidence="11">
        <text>N(6)-(pyridoxal phosphate)-L-lysyl-[4-amino-5-hydroxymethyl-2-methylpyrimidine phosphate synthase] + L-histidyl-[4-amino-5-hydroxymethyl-2-methylpyrimidine phosphate synthase] + 2 Fe(3+) + 4 H2O = L-lysyl-[4-amino-5-hydroxymethyl-2-methylpyrimidine phosphate synthase] + (2S)-2-amino-5-hydroxy-4-oxopentanoyl-[4-amino-5-hydroxymethyl-2-methylpyrimidine phosphate synthase] + 4-amino-2-methyl-5-(phosphooxymethyl)pyrimidine + 3-oxopropanoate + 2 Fe(2+) + 2 H(+)</text>
        <dbReference type="Rhea" id="RHEA:65756"/>
        <dbReference type="Rhea" id="RHEA-COMP:16892"/>
        <dbReference type="Rhea" id="RHEA-COMP:16893"/>
        <dbReference type="Rhea" id="RHEA-COMP:16894"/>
        <dbReference type="Rhea" id="RHEA-COMP:16895"/>
        <dbReference type="ChEBI" id="CHEBI:15377"/>
        <dbReference type="ChEBI" id="CHEBI:15378"/>
        <dbReference type="ChEBI" id="CHEBI:29033"/>
        <dbReference type="ChEBI" id="CHEBI:29034"/>
        <dbReference type="ChEBI" id="CHEBI:29969"/>
        <dbReference type="ChEBI" id="CHEBI:29979"/>
        <dbReference type="ChEBI" id="CHEBI:33190"/>
        <dbReference type="ChEBI" id="CHEBI:58354"/>
        <dbReference type="ChEBI" id="CHEBI:143915"/>
        <dbReference type="ChEBI" id="CHEBI:157692"/>
    </reaction>
    <physiologicalReaction direction="left-to-right" evidence="11">
        <dbReference type="Rhea" id="RHEA:65757"/>
    </physiologicalReaction>
</comment>
<dbReference type="AlphaFoldDB" id="A0A1M5YBG6"/>
<evidence type="ECO:0000313" key="15">
    <source>
        <dbReference type="Proteomes" id="UP000189796"/>
    </source>
</evidence>
<reference evidence="14 15" key="1">
    <citation type="submission" date="2016-11" db="EMBL/GenBank/DDBJ databases">
        <authorList>
            <person name="Jaros S."/>
            <person name="Januszkiewicz K."/>
            <person name="Wedrychowicz H."/>
        </authorList>
    </citation>
    <scope>NUCLEOTIDE SEQUENCE [LARGE SCALE GENOMIC DNA]</scope>
    <source>
        <strain evidence="14 15">GAS138</strain>
    </source>
</reference>
<dbReference type="PANTHER" id="PTHR31528">
    <property type="entry name" value="4-AMINO-5-HYDROXYMETHYL-2-METHYLPYRIMIDINE PHOSPHATE SYNTHASE THI11-RELATED"/>
    <property type="match status" value="1"/>
</dbReference>
<accession>A0A1M5YBG6</accession>
<evidence type="ECO:0000256" key="6">
    <source>
        <dbReference type="ARBA" id="ARBA00022723"/>
    </source>
</evidence>
<dbReference type="InterPro" id="IPR015168">
    <property type="entry name" value="SsuA/THI5"/>
</dbReference>
<feature type="signal peptide" evidence="12">
    <location>
        <begin position="1"/>
        <end position="26"/>
    </location>
</feature>
<evidence type="ECO:0000256" key="5">
    <source>
        <dbReference type="ARBA" id="ARBA00022679"/>
    </source>
</evidence>
<evidence type="ECO:0000256" key="8">
    <source>
        <dbReference type="ARBA" id="ARBA00022977"/>
    </source>
</evidence>
<organism evidence="14 15">
    <name type="scientific">Bradyrhizobium erythrophlei</name>
    <dbReference type="NCBI Taxonomy" id="1437360"/>
    <lineage>
        <taxon>Bacteria</taxon>
        <taxon>Pseudomonadati</taxon>
        <taxon>Pseudomonadota</taxon>
        <taxon>Alphaproteobacteria</taxon>
        <taxon>Hyphomicrobiales</taxon>
        <taxon>Nitrobacteraceae</taxon>
        <taxon>Bradyrhizobium</taxon>
    </lineage>
</organism>
<dbReference type="Gene3D" id="3.40.190.10">
    <property type="entry name" value="Periplasmic binding protein-like II"/>
    <property type="match status" value="2"/>
</dbReference>
<dbReference type="SUPFAM" id="SSF53850">
    <property type="entry name" value="Periplasmic binding protein-like II"/>
    <property type="match status" value="1"/>
</dbReference>
<dbReference type="Proteomes" id="UP000189796">
    <property type="component" value="Chromosome I"/>
</dbReference>
<evidence type="ECO:0000256" key="1">
    <source>
        <dbReference type="ARBA" id="ARBA00003469"/>
    </source>
</evidence>
<sequence length="363" mass="38910">MTMPKSIRALALLATGLCLLAGPGQAADIKIKALIPAKLINEAFSPLSVAKYLGYFTEEGLDVNLIAVGGSNEVALAVSTGAGDIGLASPGQALVGMQSPGALDLEYFYEANYRSIWSVTVKPDSPIRSIKDLKGKRIGMAAMGSAAATFGKALAAEAGLDPVRDISFIAVGSGAQAVGALNLNAVDALIFSTQETNKFEANGFKIRYLDTGEGFASLPDVGLVTRREVLADNPKMLTGFARAVAKGYVFSVANPAAAVKISWKLFPESEPKNVSPEEALKGGIMVNTKRMEIWDSPKTKGVYGLFIDADWKRLVDFMKTNGILKEELPLDRIFTNALIPEINKFDREKVRKQARDFDLVTMK</sequence>
<dbReference type="EMBL" id="LT670817">
    <property type="protein sequence ID" value="SHI09367.1"/>
    <property type="molecule type" value="Genomic_DNA"/>
</dbReference>
<keyword evidence="6" id="KW-0479">Metal-binding</keyword>
<keyword evidence="8" id="KW-0784">Thiamine biosynthesis</keyword>
<evidence type="ECO:0000256" key="7">
    <source>
        <dbReference type="ARBA" id="ARBA00022898"/>
    </source>
</evidence>
<feature type="chain" id="PRO_5012612727" description="Thiamine pyrimidine synthase" evidence="12">
    <location>
        <begin position="27"/>
        <end position="363"/>
    </location>
</feature>
<keyword evidence="9" id="KW-0408">Iron</keyword>
<comment type="function">
    <text evidence="1">Responsible for the formation of the pyrimidine heterocycle in the thiamine biosynthesis pathway. Catalyzes the formation of hydroxymethylpyrimidine phosphate (HMP-P) from histidine and pyridoxal phosphate (PLP). The protein uses PLP and the active site histidine to form HMP-P, generating an inactive enzyme. The enzyme can only undergo a single turnover, which suggests it is a suicide enzyme.</text>
</comment>
<evidence type="ECO:0000313" key="14">
    <source>
        <dbReference type="EMBL" id="SHI09367.1"/>
    </source>
</evidence>
<evidence type="ECO:0000256" key="2">
    <source>
        <dbReference type="ARBA" id="ARBA00004948"/>
    </source>
</evidence>